<dbReference type="EMBL" id="ANFM02000002">
    <property type="protein sequence ID" value="EOD81789.1"/>
    <property type="molecule type" value="Genomic_DNA"/>
</dbReference>
<gene>
    <name evidence="1" type="ORF">D515_01696</name>
</gene>
<name>R1H081_9GAMM</name>
<dbReference type="Proteomes" id="UP000011223">
    <property type="component" value="Unassembled WGS sequence"/>
</dbReference>
<reference evidence="1 2" key="1">
    <citation type="journal article" date="2014" name="PLoS ONE">
        <title>Grimontia indica AK16(T), sp. nov., Isolated from a Seawater Sample Reports the Presence of Pathogenic Genes Similar to Vibrio Genus.</title>
        <authorList>
            <person name="Singh A."/>
            <person name="Vaidya B."/>
            <person name="Khatri I."/>
            <person name="Srinivas T.N."/>
            <person name="Subramanian S."/>
            <person name="Korpole S."/>
            <person name="Pinnaka A.K."/>
        </authorList>
    </citation>
    <scope>NUCLEOTIDE SEQUENCE [LARGE SCALE GENOMIC DNA]</scope>
    <source>
        <strain evidence="1 2">AK16</strain>
    </source>
</reference>
<evidence type="ECO:0000313" key="1">
    <source>
        <dbReference type="EMBL" id="EOD81789.1"/>
    </source>
</evidence>
<proteinExistence type="predicted"/>
<organism evidence="1 2">
    <name type="scientific">Grimontia indica</name>
    <dbReference type="NCBI Taxonomy" id="1056512"/>
    <lineage>
        <taxon>Bacteria</taxon>
        <taxon>Pseudomonadati</taxon>
        <taxon>Pseudomonadota</taxon>
        <taxon>Gammaproteobacteria</taxon>
        <taxon>Vibrionales</taxon>
        <taxon>Vibrionaceae</taxon>
        <taxon>Grimontia</taxon>
    </lineage>
</organism>
<comment type="caution">
    <text evidence="1">The sequence shown here is derived from an EMBL/GenBank/DDBJ whole genome shotgun (WGS) entry which is preliminary data.</text>
</comment>
<dbReference type="AlphaFoldDB" id="R1H081"/>
<keyword evidence="2" id="KW-1185">Reference proteome</keyword>
<protein>
    <submittedName>
        <fullName evidence="1">Uncharacterized protein</fullName>
    </submittedName>
</protein>
<evidence type="ECO:0000313" key="2">
    <source>
        <dbReference type="Proteomes" id="UP000011223"/>
    </source>
</evidence>
<accession>R1H081</accession>
<sequence length="41" mass="4708">MGDGGQCIHLCCHFHLFSTLSNYSSLSKRTRYSTRVQKNCK</sequence>